<organism evidence="3 4">
    <name type="scientific">Trypanosoma vivax (strain Y486)</name>
    <dbReference type="NCBI Taxonomy" id="1055687"/>
    <lineage>
        <taxon>Eukaryota</taxon>
        <taxon>Discoba</taxon>
        <taxon>Euglenozoa</taxon>
        <taxon>Kinetoplastea</taxon>
        <taxon>Metakinetoplastina</taxon>
        <taxon>Trypanosomatida</taxon>
        <taxon>Trypanosomatidae</taxon>
        <taxon>Trypanosoma</taxon>
        <taxon>Duttonella</taxon>
    </lineage>
</organism>
<dbReference type="AlphaFoldDB" id="F9WRN9"/>
<dbReference type="Proteomes" id="UP000009027">
    <property type="component" value="Unassembled WGS sequence"/>
</dbReference>
<feature type="region of interest" description="Disordered" evidence="1">
    <location>
        <begin position="327"/>
        <end position="414"/>
    </location>
</feature>
<gene>
    <name evidence="3" type="ORF">TvY486_0029960</name>
</gene>
<reference evidence="3 4" key="1">
    <citation type="journal article" date="2012" name="Proc. Natl. Acad. Sci. U.S.A.">
        <title>Antigenic diversity is generated by distinct evolutionary mechanisms in African trypanosome species.</title>
        <authorList>
            <person name="Jackson A.P."/>
            <person name="Berry A."/>
            <person name="Aslett M."/>
            <person name="Allison H.C."/>
            <person name="Burton P."/>
            <person name="Vavrova-Anderson J."/>
            <person name="Brown R."/>
            <person name="Browne H."/>
            <person name="Corton N."/>
            <person name="Hauser H."/>
            <person name="Gamble J."/>
            <person name="Gilderthorp R."/>
            <person name="Marcello L."/>
            <person name="McQuillan J."/>
            <person name="Otto T.D."/>
            <person name="Quail M.A."/>
            <person name="Sanders M.J."/>
            <person name="van Tonder A."/>
            <person name="Ginger M.L."/>
            <person name="Field M.C."/>
            <person name="Barry J.D."/>
            <person name="Hertz-Fowler C."/>
            <person name="Berriman M."/>
        </authorList>
    </citation>
    <scope>NUCLEOTIDE SEQUENCE</scope>
    <source>
        <strain evidence="3 4">Y486</strain>
    </source>
</reference>
<dbReference type="EMBL" id="CAEX01005112">
    <property type="protein sequence ID" value="CCD20223.1"/>
    <property type="molecule type" value="Genomic_DNA"/>
</dbReference>
<feature type="chain" id="PRO_5003390852" evidence="2">
    <location>
        <begin position="25"/>
        <end position="414"/>
    </location>
</feature>
<feature type="signal peptide" evidence="2">
    <location>
        <begin position="1"/>
        <end position="24"/>
    </location>
</feature>
<evidence type="ECO:0000313" key="4">
    <source>
        <dbReference type="Proteomes" id="UP000009027"/>
    </source>
</evidence>
<accession>F9WRN9</accession>
<evidence type="ECO:0000313" key="3">
    <source>
        <dbReference type="EMBL" id="CCD20223.1"/>
    </source>
</evidence>
<feature type="compositionally biased region" description="Polar residues" evidence="1">
    <location>
        <begin position="352"/>
        <end position="366"/>
    </location>
</feature>
<feature type="compositionally biased region" description="Basic and acidic residues" evidence="1">
    <location>
        <begin position="331"/>
        <end position="343"/>
    </location>
</feature>
<evidence type="ECO:0000256" key="1">
    <source>
        <dbReference type="SAM" id="MobiDB-lite"/>
    </source>
</evidence>
<evidence type="ECO:0000256" key="2">
    <source>
        <dbReference type="SAM" id="SignalP"/>
    </source>
</evidence>
<keyword evidence="2" id="KW-0732">Signal</keyword>
<protein>
    <submittedName>
        <fullName evidence="3">Uncharacterized protein</fullName>
    </submittedName>
</protein>
<keyword evidence="4" id="KW-1185">Reference proteome</keyword>
<name>F9WRN9_TRYVY</name>
<sequence length="414" mass="43172">MLATNVRLLAAVCVTLLACTSIEATTPEGLPSGAAKMLCDFWRELMDAAKLAAEAAKAARTKARLARENAAVVAAGKAAVDAIKAAAGMEKGESQEQREGRNAEAHLDAEDERAISELDEAAEGAAKASSEAAVSAHALKQYITMLGALAGKTTSAKTCLDATGDMTVSNGLDTYLKTKCAQMFTADSTTAVMPQWSEISADTEVAKADGHAGSVAQHSNLGEESNGNTQDTCILFARAASSNAGIAVAASRAYTFGQFIKVTFVNTNGKIEIAKHTGQTPGGMSLTQIAQNTKKAQDAVSQGQCTKRDICLAADEIRRRVVHNITQAQAEQRDAQHEGRNETPRAGASDAQPHSNGQKQASTGPMTTGAKDRTDTQAPTTQDESTEPHRASNTGPRRKGVAALGMALARKAMG</sequence>
<dbReference type="VEuPathDB" id="TriTrypDB:TvY486_0029960"/>
<proteinExistence type="predicted"/>
<dbReference type="PROSITE" id="PS51257">
    <property type="entry name" value="PROKAR_LIPOPROTEIN"/>
    <property type="match status" value="1"/>
</dbReference>